<organism evidence="2">
    <name type="scientific">viral metagenome</name>
    <dbReference type="NCBI Taxonomy" id="1070528"/>
    <lineage>
        <taxon>unclassified sequences</taxon>
        <taxon>metagenomes</taxon>
        <taxon>organismal metagenomes</taxon>
    </lineage>
</organism>
<keyword evidence="1" id="KW-0812">Transmembrane</keyword>
<name>A0A6C0CK33_9ZZZZ</name>
<keyword evidence="1" id="KW-0472">Membrane</keyword>
<sequence length="182" mass="22178">MYKLFSLNEIDGITQINDFKHHIKILITPWTISHFIWGYLFYLLGINYFWGFMIHSLYEYVNLTYDSFKKKWGESYDGFRSDSFFNTIGDTIFFMLGMILANHYNNTYLFTINFIIGFIFFSPSFQNLLTINRMKYINKLYPKIKVNKIKNYTLIDHYLWLIWIIVNILYIIKFKFKKQISF</sequence>
<feature type="transmembrane region" description="Helical" evidence="1">
    <location>
        <begin position="152"/>
        <end position="172"/>
    </location>
</feature>
<feature type="transmembrane region" description="Helical" evidence="1">
    <location>
        <begin position="39"/>
        <end position="63"/>
    </location>
</feature>
<feature type="transmembrane region" description="Helical" evidence="1">
    <location>
        <begin position="110"/>
        <end position="131"/>
    </location>
</feature>
<evidence type="ECO:0000256" key="1">
    <source>
        <dbReference type="SAM" id="Phobius"/>
    </source>
</evidence>
<keyword evidence="1" id="KW-1133">Transmembrane helix</keyword>
<proteinExistence type="predicted"/>
<evidence type="ECO:0000313" key="2">
    <source>
        <dbReference type="EMBL" id="QHT04522.1"/>
    </source>
</evidence>
<reference evidence="2" key="1">
    <citation type="journal article" date="2020" name="Nature">
        <title>Giant virus diversity and host interactions through global metagenomics.</title>
        <authorList>
            <person name="Schulz F."/>
            <person name="Roux S."/>
            <person name="Paez-Espino D."/>
            <person name="Jungbluth S."/>
            <person name="Walsh D.A."/>
            <person name="Denef V.J."/>
            <person name="McMahon K.D."/>
            <person name="Konstantinidis K.T."/>
            <person name="Eloe-Fadrosh E.A."/>
            <person name="Kyrpides N.C."/>
            <person name="Woyke T."/>
        </authorList>
    </citation>
    <scope>NUCLEOTIDE SEQUENCE</scope>
    <source>
        <strain evidence="2">GVMAG-M-3300021185-45</strain>
    </source>
</reference>
<dbReference type="EMBL" id="MN739432">
    <property type="protein sequence ID" value="QHT04522.1"/>
    <property type="molecule type" value="Genomic_DNA"/>
</dbReference>
<dbReference type="AlphaFoldDB" id="A0A6C0CK33"/>
<protein>
    <submittedName>
        <fullName evidence="2">Uncharacterized protein</fullName>
    </submittedName>
</protein>
<accession>A0A6C0CK33</accession>